<comment type="caution">
    <text evidence="1">The sequence shown here is derived from an EMBL/GenBank/DDBJ whole genome shotgun (WGS) entry which is preliminary data.</text>
</comment>
<organism evidence="1 2">
    <name type="scientific">Cetraspora pellucida</name>
    <dbReference type="NCBI Taxonomy" id="1433469"/>
    <lineage>
        <taxon>Eukaryota</taxon>
        <taxon>Fungi</taxon>
        <taxon>Fungi incertae sedis</taxon>
        <taxon>Mucoromycota</taxon>
        <taxon>Glomeromycotina</taxon>
        <taxon>Glomeromycetes</taxon>
        <taxon>Diversisporales</taxon>
        <taxon>Gigasporaceae</taxon>
        <taxon>Cetraspora</taxon>
    </lineage>
</organism>
<keyword evidence="2" id="KW-1185">Reference proteome</keyword>
<evidence type="ECO:0000313" key="1">
    <source>
        <dbReference type="EMBL" id="CAG8799262.1"/>
    </source>
</evidence>
<name>A0A9N9P3C2_9GLOM</name>
<reference evidence="1" key="1">
    <citation type="submission" date="2021-06" db="EMBL/GenBank/DDBJ databases">
        <authorList>
            <person name="Kallberg Y."/>
            <person name="Tangrot J."/>
            <person name="Rosling A."/>
        </authorList>
    </citation>
    <scope>NUCLEOTIDE SEQUENCE</scope>
    <source>
        <strain evidence="1">FL966</strain>
    </source>
</reference>
<feature type="non-terminal residue" evidence="1">
    <location>
        <position position="1"/>
    </location>
</feature>
<accession>A0A9N9P3C2</accession>
<evidence type="ECO:0000313" key="2">
    <source>
        <dbReference type="Proteomes" id="UP000789759"/>
    </source>
</evidence>
<dbReference type="OrthoDB" id="2448056at2759"/>
<dbReference type="AlphaFoldDB" id="A0A9N9P3C2"/>
<proteinExistence type="predicted"/>
<dbReference type="Proteomes" id="UP000789759">
    <property type="component" value="Unassembled WGS sequence"/>
</dbReference>
<sequence length="95" mass="10927">EDQPMSNFTFKHLFAIRSIPWNSESTTKSDKAIYAELFELLKKVIDTAIRANASQKLSDTLKSLLYDMQNKIDENQPTDYNHITVINPSITRHKG</sequence>
<gene>
    <name evidence="1" type="ORF">CPELLU_LOCUS17583</name>
</gene>
<dbReference type="EMBL" id="CAJVQA010030402">
    <property type="protein sequence ID" value="CAG8799262.1"/>
    <property type="molecule type" value="Genomic_DNA"/>
</dbReference>
<protein>
    <submittedName>
        <fullName evidence="1">20997_t:CDS:1</fullName>
    </submittedName>
</protein>